<name>A0ACB7XE38_9ERIC</name>
<reference evidence="1 2" key="1">
    <citation type="journal article" date="2021" name="Hortic Res">
        <title>High-quality reference genome and annotation aids understanding of berry development for evergreen blueberry (Vaccinium darrowii).</title>
        <authorList>
            <person name="Yu J."/>
            <person name="Hulse-Kemp A.M."/>
            <person name="Babiker E."/>
            <person name="Staton M."/>
        </authorList>
    </citation>
    <scope>NUCLEOTIDE SEQUENCE [LARGE SCALE GENOMIC DNA]</scope>
    <source>
        <strain evidence="2">cv. NJ 8807/NJ 8810</strain>
        <tissue evidence="1">Young leaf</tissue>
    </source>
</reference>
<gene>
    <name evidence="1" type="ORF">Vadar_033790</name>
</gene>
<dbReference type="Proteomes" id="UP000828048">
    <property type="component" value="Chromosome 6"/>
</dbReference>
<dbReference type="EMBL" id="CM037156">
    <property type="protein sequence ID" value="KAH7839016.1"/>
    <property type="molecule type" value="Genomic_DNA"/>
</dbReference>
<evidence type="ECO:0000313" key="2">
    <source>
        <dbReference type="Proteomes" id="UP000828048"/>
    </source>
</evidence>
<proteinExistence type="predicted"/>
<sequence length="174" mass="19886">MDVTEIGKKLGLSESKHVIRKAAKLHRLCDFQFDCSAIGIGETCMAVICLEIAATRYKDQFLKSLPATRRASADFTRPVFTAVAFYLCAKKHRRVEDYSFIEAEEKHYRHSVVRRLRGVLRRLTSLLRWLTSMLRKPKGGLKTFKRRFVAAGLGGNAGLFEDFQLWLFPKITSS</sequence>
<organism evidence="1 2">
    <name type="scientific">Vaccinium darrowii</name>
    <dbReference type="NCBI Taxonomy" id="229202"/>
    <lineage>
        <taxon>Eukaryota</taxon>
        <taxon>Viridiplantae</taxon>
        <taxon>Streptophyta</taxon>
        <taxon>Embryophyta</taxon>
        <taxon>Tracheophyta</taxon>
        <taxon>Spermatophyta</taxon>
        <taxon>Magnoliopsida</taxon>
        <taxon>eudicotyledons</taxon>
        <taxon>Gunneridae</taxon>
        <taxon>Pentapetalae</taxon>
        <taxon>asterids</taxon>
        <taxon>Ericales</taxon>
        <taxon>Ericaceae</taxon>
        <taxon>Vaccinioideae</taxon>
        <taxon>Vaccinieae</taxon>
        <taxon>Vaccinium</taxon>
    </lineage>
</organism>
<protein>
    <submittedName>
        <fullName evidence="1">Uncharacterized protein</fullName>
    </submittedName>
</protein>
<evidence type="ECO:0000313" key="1">
    <source>
        <dbReference type="EMBL" id="KAH7839016.1"/>
    </source>
</evidence>
<keyword evidence="2" id="KW-1185">Reference proteome</keyword>
<accession>A0ACB7XE38</accession>
<comment type="caution">
    <text evidence="1">The sequence shown here is derived from an EMBL/GenBank/DDBJ whole genome shotgun (WGS) entry which is preliminary data.</text>
</comment>